<proteinExistence type="predicted"/>
<name>A0ABV9Y180_9PSEU</name>
<keyword evidence="3" id="KW-1185">Reference proteome</keyword>
<dbReference type="CDD" id="cd07043">
    <property type="entry name" value="STAS_anti-anti-sigma_factors"/>
    <property type="match status" value="1"/>
</dbReference>
<evidence type="ECO:0000313" key="2">
    <source>
        <dbReference type="EMBL" id="MFC5056311.1"/>
    </source>
</evidence>
<accession>A0ABV9Y180</accession>
<evidence type="ECO:0000313" key="3">
    <source>
        <dbReference type="Proteomes" id="UP001595833"/>
    </source>
</evidence>
<protein>
    <submittedName>
        <fullName evidence="2">STAS domain-containing protein</fullName>
    </submittedName>
</protein>
<reference evidence="3" key="1">
    <citation type="journal article" date="2019" name="Int. J. Syst. Evol. Microbiol.">
        <title>The Global Catalogue of Microorganisms (GCM) 10K type strain sequencing project: providing services to taxonomists for standard genome sequencing and annotation.</title>
        <authorList>
            <consortium name="The Broad Institute Genomics Platform"/>
            <consortium name="The Broad Institute Genome Sequencing Center for Infectious Disease"/>
            <person name="Wu L."/>
            <person name="Ma J."/>
        </authorList>
    </citation>
    <scope>NUCLEOTIDE SEQUENCE [LARGE SCALE GENOMIC DNA]</scope>
    <source>
        <strain evidence="3">KCTC 12848</strain>
    </source>
</reference>
<dbReference type="Gene3D" id="3.30.750.24">
    <property type="entry name" value="STAS domain"/>
    <property type="match status" value="1"/>
</dbReference>
<dbReference type="PROSITE" id="PS50801">
    <property type="entry name" value="STAS"/>
    <property type="match status" value="1"/>
</dbReference>
<dbReference type="InterPro" id="IPR036513">
    <property type="entry name" value="STAS_dom_sf"/>
</dbReference>
<dbReference type="Proteomes" id="UP001595833">
    <property type="component" value="Unassembled WGS sequence"/>
</dbReference>
<dbReference type="Pfam" id="PF13466">
    <property type="entry name" value="STAS_2"/>
    <property type="match status" value="1"/>
</dbReference>
<dbReference type="InterPro" id="IPR002645">
    <property type="entry name" value="STAS_dom"/>
</dbReference>
<comment type="caution">
    <text evidence="2">The sequence shown here is derived from an EMBL/GenBank/DDBJ whole genome shotgun (WGS) entry which is preliminary data.</text>
</comment>
<evidence type="ECO:0000259" key="1">
    <source>
        <dbReference type="PROSITE" id="PS50801"/>
    </source>
</evidence>
<feature type="domain" description="STAS" evidence="1">
    <location>
        <begin position="21"/>
        <end position="119"/>
    </location>
</feature>
<gene>
    <name evidence="2" type="ORF">ACFPFM_21440</name>
</gene>
<sequence length="119" mass="13082">MNPPRTLTCTTTVVDGHTARVTVSGDLTYTAGDRLPAEIAELLARHPVRSLHLDLSDLGFCDSSGLGALLTVLRATTAADVELHLDNRPATLDRLLRRTRTYDHLTRGAGQERKERLDH</sequence>
<dbReference type="RefSeq" id="WP_344040640.1">
    <property type="nucleotide sequence ID" value="NZ_BAAAKE010000024.1"/>
</dbReference>
<dbReference type="EMBL" id="JBHSJB010000018">
    <property type="protein sequence ID" value="MFC5056311.1"/>
    <property type="molecule type" value="Genomic_DNA"/>
</dbReference>
<dbReference type="InterPro" id="IPR058548">
    <property type="entry name" value="MlaB-like_STAS"/>
</dbReference>
<dbReference type="SUPFAM" id="SSF52091">
    <property type="entry name" value="SpoIIaa-like"/>
    <property type="match status" value="1"/>
</dbReference>
<organism evidence="2 3">
    <name type="scientific">Saccharothrix xinjiangensis</name>
    <dbReference type="NCBI Taxonomy" id="204798"/>
    <lineage>
        <taxon>Bacteria</taxon>
        <taxon>Bacillati</taxon>
        <taxon>Actinomycetota</taxon>
        <taxon>Actinomycetes</taxon>
        <taxon>Pseudonocardiales</taxon>
        <taxon>Pseudonocardiaceae</taxon>
        <taxon>Saccharothrix</taxon>
    </lineage>
</organism>